<dbReference type="EMBL" id="CP000473">
    <property type="protein sequence ID" value="ABJ88750.1"/>
    <property type="molecule type" value="Genomic_DNA"/>
</dbReference>
<evidence type="ECO:0000259" key="8">
    <source>
        <dbReference type="Pfam" id="PF04239"/>
    </source>
</evidence>
<dbReference type="eggNOG" id="COG2323">
    <property type="taxonomic scope" value="Bacteria"/>
</dbReference>
<protein>
    <submittedName>
        <fullName evidence="9">Membrane protein-like protein</fullName>
    </submittedName>
</protein>
<dbReference type="InParanoid" id="Q01NM0"/>
<dbReference type="InterPro" id="IPR007353">
    <property type="entry name" value="DUF421"/>
</dbReference>
<dbReference type="FunCoup" id="Q01NM0">
    <property type="interactions" value="17"/>
</dbReference>
<evidence type="ECO:0000256" key="6">
    <source>
        <dbReference type="ARBA" id="ARBA00023136"/>
    </source>
</evidence>
<evidence type="ECO:0000256" key="4">
    <source>
        <dbReference type="ARBA" id="ARBA00022692"/>
    </source>
</evidence>
<comment type="similarity">
    <text evidence="2">Belongs to the UPF0702 family.</text>
</comment>
<evidence type="ECO:0000256" key="3">
    <source>
        <dbReference type="ARBA" id="ARBA00022475"/>
    </source>
</evidence>
<accession>Q01NM0</accession>
<feature type="transmembrane region" description="Helical" evidence="7">
    <location>
        <begin position="67"/>
        <end position="89"/>
    </location>
</feature>
<keyword evidence="4 7" id="KW-0812">Transmembrane</keyword>
<evidence type="ECO:0000256" key="2">
    <source>
        <dbReference type="ARBA" id="ARBA00006448"/>
    </source>
</evidence>
<sequence length="190" mass="21083">MWADMFALGAPLIEKILRPVLVYIFLVIALRVFGKRELAQLNPFDLVVLLSLSNTVQNAIIGNDNSLTGGLIGALGLLVMNYLVVRFLFRHRRLDQVFEGKPTVLIEHGHLDKKALASELLTKSELVTVLHRQGFDSLAEVERCVLEPGGTFYIQRKLPSNDALEHEAVMRALGDLNSKVDALMATRGHA</sequence>
<feature type="transmembrane region" description="Helical" evidence="7">
    <location>
        <begin position="16"/>
        <end position="34"/>
    </location>
</feature>
<dbReference type="Pfam" id="PF04239">
    <property type="entry name" value="DUF421"/>
    <property type="match status" value="1"/>
</dbReference>
<dbReference type="GO" id="GO:0005886">
    <property type="term" value="C:plasma membrane"/>
    <property type="evidence" value="ECO:0007669"/>
    <property type="project" value="UniProtKB-SubCell"/>
</dbReference>
<evidence type="ECO:0000256" key="7">
    <source>
        <dbReference type="SAM" id="Phobius"/>
    </source>
</evidence>
<dbReference type="PANTHER" id="PTHR34582:SF6">
    <property type="entry name" value="UPF0702 TRANSMEMBRANE PROTEIN YCAP"/>
    <property type="match status" value="1"/>
</dbReference>
<evidence type="ECO:0000313" key="9">
    <source>
        <dbReference type="EMBL" id="ABJ88750.1"/>
    </source>
</evidence>
<dbReference type="PANTHER" id="PTHR34582">
    <property type="entry name" value="UPF0702 TRANSMEMBRANE PROTEIN YCAP"/>
    <property type="match status" value="1"/>
</dbReference>
<keyword evidence="6 7" id="KW-0472">Membrane</keyword>
<dbReference type="HOGENOM" id="CLU_077149_3_1_0"/>
<name>Q01NM0_SOLUE</name>
<gene>
    <name evidence="9" type="ordered locus">Acid_7855</name>
</gene>
<dbReference type="KEGG" id="sus:Acid_7855"/>
<proteinExistence type="inferred from homology"/>
<keyword evidence="3" id="KW-1003">Cell membrane</keyword>
<organism evidence="9">
    <name type="scientific">Solibacter usitatus (strain Ellin6076)</name>
    <dbReference type="NCBI Taxonomy" id="234267"/>
    <lineage>
        <taxon>Bacteria</taxon>
        <taxon>Pseudomonadati</taxon>
        <taxon>Acidobacteriota</taxon>
        <taxon>Terriglobia</taxon>
        <taxon>Bryobacterales</taxon>
        <taxon>Solibacteraceae</taxon>
        <taxon>Candidatus Solibacter</taxon>
    </lineage>
</organism>
<comment type="subcellular location">
    <subcellularLocation>
        <location evidence="1">Cell membrane</location>
        <topology evidence="1">Multi-pass membrane protein</topology>
    </subcellularLocation>
</comment>
<keyword evidence="5 7" id="KW-1133">Transmembrane helix</keyword>
<dbReference type="STRING" id="234267.Acid_7855"/>
<dbReference type="AlphaFoldDB" id="Q01NM0"/>
<dbReference type="Gene3D" id="3.30.240.20">
    <property type="entry name" value="bsu07140 like domains"/>
    <property type="match status" value="1"/>
</dbReference>
<evidence type="ECO:0000256" key="5">
    <source>
        <dbReference type="ARBA" id="ARBA00022989"/>
    </source>
</evidence>
<reference evidence="9" key="1">
    <citation type="submission" date="2006-10" db="EMBL/GenBank/DDBJ databases">
        <title>Complete sequence of Solibacter usitatus Ellin6076.</title>
        <authorList>
            <consortium name="US DOE Joint Genome Institute"/>
            <person name="Copeland A."/>
            <person name="Lucas S."/>
            <person name="Lapidus A."/>
            <person name="Barry K."/>
            <person name="Detter J.C."/>
            <person name="Glavina del Rio T."/>
            <person name="Hammon N."/>
            <person name="Israni S."/>
            <person name="Dalin E."/>
            <person name="Tice H."/>
            <person name="Pitluck S."/>
            <person name="Thompson L.S."/>
            <person name="Brettin T."/>
            <person name="Bruce D."/>
            <person name="Han C."/>
            <person name="Tapia R."/>
            <person name="Gilna P."/>
            <person name="Schmutz J."/>
            <person name="Larimer F."/>
            <person name="Land M."/>
            <person name="Hauser L."/>
            <person name="Kyrpides N."/>
            <person name="Mikhailova N."/>
            <person name="Janssen P.H."/>
            <person name="Kuske C.R."/>
            <person name="Richardson P."/>
        </authorList>
    </citation>
    <scope>NUCLEOTIDE SEQUENCE</scope>
    <source>
        <strain evidence="9">Ellin6076</strain>
    </source>
</reference>
<feature type="domain" description="YetF C-terminal" evidence="8">
    <location>
        <begin position="91"/>
        <end position="158"/>
    </location>
</feature>
<dbReference type="InterPro" id="IPR023090">
    <property type="entry name" value="UPF0702_alpha/beta_dom_sf"/>
</dbReference>
<evidence type="ECO:0000256" key="1">
    <source>
        <dbReference type="ARBA" id="ARBA00004651"/>
    </source>
</evidence>